<dbReference type="AlphaFoldDB" id="A0A1F5YWA0"/>
<dbReference type="Pfam" id="PF09527">
    <property type="entry name" value="ATPase_gene1"/>
    <property type="match status" value="1"/>
</dbReference>
<dbReference type="EMBL" id="MFJA01000003">
    <property type="protein sequence ID" value="OGG04470.1"/>
    <property type="molecule type" value="Genomic_DNA"/>
</dbReference>
<sequence>MNGVLWSFKIVSELGLSVTVPLVGGAFLGSYLDRNLNTSPKLTLSFILIGLFLGLYSMYKIVKDSI</sequence>
<evidence type="ECO:0000313" key="3">
    <source>
        <dbReference type="Proteomes" id="UP000176665"/>
    </source>
</evidence>
<keyword evidence="1" id="KW-1133">Transmembrane helix</keyword>
<accession>A0A1F5YWA0</accession>
<keyword evidence="1" id="KW-0812">Transmembrane</keyword>
<protein>
    <recommendedName>
        <fullName evidence="4">F0F1 ATP synthase subunit</fullName>
    </recommendedName>
</protein>
<name>A0A1F5YWA0_9BACT</name>
<feature type="transmembrane region" description="Helical" evidence="1">
    <location>
        <begin position="44"/>
        <end position="62"/>
    </location>
</feature>
<organism evidence="2 3">
    <name type="scientific">Candidatus Gottesmanbacteria bacterium RBG_16_37_8</name>
    <dbReference type="NCBI Taxonomy" id="1798371"/>
    <lineage>
        <taxon>Bacteria</taxon>
        <taxon>Candidatus Gottesmaniibacteriota</taxon>
    </lineage>
</organism>
<dbReference type="Proteomes" id="UP000176665">
    <property type="component" value="Unassembled WGS sequence"/>
</dbReference>
<gene>
    <name evidence="2" type="ORF">A2W14_06735</name>
</gene>
<keyword evidence="1" id="KW-0472">Membrane</keyword>
<dbReference type="InterPro" id="IPR032820">
    <property type="entry name" value="ATPase_put"/>
</dbReference>
<evidence type="ECO:0000256" key="1">
    <source>
        <dbReference type="SAM" id="Phobius"/>
    </source>
</evidence>
<dbReference type="STRING" id="1798371.A2W14_06735"/>
<proteinExistence type="predicted"/>
<evidence type="ECO:0000313" key="2">
    <source>
        <dbReference type="EMBL" id="OGG04470.1"/>
    </source>
</evidence>
<reference evidence="2 3" key="1">
    <citation type="journal article" date="2016" name="Nat. Commun.">
        <title>Thousands of microbial genomes shed light on interconnected biogeochemical processes in an aquifer system.</title>
        <authorList>
            <person name="Anantharaman K."/>
            <person name="Brown C.T."/>
            <person name="Hug L.A."/>
            <person name="Sharon I."/>
            <person name="Castelle C.J."/>
            <person name="Probst A.J."/>
            <person name="Thomas B.C."/>
            <person name="Singh A."/>
            <person name="Wilkins M.J."/>
            <person name="Karaoz U."/>
            <person name="Brodie E.L."/>
            <person name="Williams K.H."/>
            <person name="Hubbard S.S."/>
            <person name="Banfield J.F."/>
        </authorList>
    </citation>
    <scope>NUCLEOTIDE SEQUENCE [LARGE SCALE GENOMIC DNA]</scope>
</reference>
<comment type="caution">
    <text evidence="2">The sequence shown here is derived from an EMBL/GenBank/DDBJ whole genome shotgun (WGS) entry which is preliminary data.</text>
</comment>
<feature type="transmembrane region" description="Helical" evidence="1">
    <location>
        <begin position="12"/>
        <end position="32"/>
    </location>
</feature>
<evidence type="ECO:0008006" key="4">
    <source>
        <dbReference type="Google" id="ProtNLM"/>
    </source>
</evidence>